<gene>
    <name evidence="1" type="ORF">NDU88_002514</name>
</gene>
<reference evidence="1" key="1">
    <citation type="journal article" date="2022" name="bioRxiv">
        <title>Sequencing and chromosome-scale assembly of the giantPleurodeles waltlgenome.</title>
        <authorList>
            <person name="Brown T."/>
            <person name="Elewa A."/>
            <person name="Iarovenko S."/>
            <person name="Subramanian E."/>
            <person name="Araus A.J."/>
            <person name="Petzold A."/>
            <person name="Susuki M."/>
            <person name="Suzuki K.-i.T."/>
            <person name="Hayashi T."/>
            <person name="Toyoda A."/>
            <person name="Oliveira C."/>
            <person name="Osipova E."/>
            <person name="Leigh N.D."/>
            <person name="Simon A."/>
            <person name="Yun M.H."/>
        </authorList>
    </citation>
    <scope>NUCLEOTIDE SEQUENCE</scope>
    <source>
        <strain evidence="1">20211129_DDA</strain>
        <tissue evidence="1">Liver</tissue>
    </source>
</reference>
<dbReference type="EMBL" id="JANPWB010000007">
    <property type="protein sequence ID" value="KAJ1170641.1"/>
    <property type="molecule type" value="Genomic_DNA"/>
</dbReference>
<protein>
    <submittedName>
        <fullName evidence="1">Uncharacterized protein</fullName>
    </submittedName>
</protein>
<comment type="caution">
    <text evidence="1">The sequence shown here is derived from an EMBL/GenBank/DDBJ whole genome shotgun (WGS) entry which is preliminary data.</text>
</comment>
<name>A0AAV7T2T6_PLEWA</name>
<dbReference type="AlphaFoldDB" id="A0AAV7T2T6"/>
<accession>A0AAV7T2T6</accession>
<evidence type="ECO:0000313" key="2">
    <source>
        <dbReference type="Proteomes" id="UP001066276"/>
    </source>
</evidence>
<evidence type="ECO:0000313" key="1">
    <source>
        <dbReference type="EMBL" id="KAJ1170641.1"/>
    </source>
</evidence>
<dbReference type="Proteomes" id="UP001066276">
    <property type="component" value="Chromosome 4_1"/>
</dbReference>
<proteinExistence type="predicted"/>
<organism evidence="1 2">
    <name type="scientific">Pleurodeles waltl</name>
    <name type="common">Iberian ribbed newt</name>
    <dbReference type="NCBI Taxonomy" id="8319"/>
    <lineage>
        <taxon>Eukaryota</taxon>
        <taxon>Metazoa</taxon>
        <taxon>Chordata</taxon>
        <taxon>Craniata</taxon>
        <taxon>Vertebrata</taxon>
        <taxon>Euteleostomi</taxon>
        <taxon>Amphibia</taxon>
        <taxon>Batrachia</taxon>
        <taxon>Caudata</taxon>
        <taxon>Salamandroidea</taxon>
        <taxon>Salamandridae</taxon>
        <taxon>Pleurodelinae</taxon>
        <taxon>Pleurodeles</taxon>
    </lineage>
</organism>
<keyword evidence="2" id="KW-1185">Reference proteome</keyword>
<sequence length="86" mass="9135">MRMINCWAVDPIECHASLHSFRGCSTSSELVAGGRAVSVVGPEAVIVGERPVPVNLARRTATAVRFEAVRRRRCGSAAALMSVADP</sequence>